<evidence type="ECO:0000256" key="4">
    <source>
        <dbReference type="SAM" id="MobiDB-lite"/>
    </source>
</evidence>
<keyword evidence="9" id="KW-1185">Reference proteome</keyword>
<dbReference type="InterPro" id="IPR048518">
    <property type="entry name" value="IBP_b_roll"/>
</dbReference>
<evidence type="ECO:0000259" key="6">
    <source>
        <dbReference type="Pfam" id="PF08263"/>
    </source>
</evidence>
<dbReference type="RefSeq" id="XP_003580885.1">
    <property type="nucleotide sequence ID" value="XM_003580837.4"/>
</dbReference>
<evidence type="ECO:0000313" key="8">
    <source>
        <dbReference type="EnsemblPlants" id="PNT62224"/>
    </source>
</evidence>
<dbReference type="AlphaFoldDB" id="I1J3R8"/>
<dbReference type="CDD" id="cd12796">
    <property type="entry name" value="LbR_Ice_bind"/>
    <property type="match status" value="1"/>
</dbReference>
<dbReference type="PANTHER" id="PTHR48060">
    <property type="entry name" value="DNA DAMAGE-REPAIR/TOLERATION PROTEIN DRT100"/>
    <property type="match status" value="1"/>
</dbReference>
<evidence type="ECO:0000256" key="1">
    <source>
        <dbReference type="ARBA" id="ARBA00022614"/>
    </source>
</evidence>
<dbReference type="KEGG" id="bdi:100842715"/>
<dbReference type="EMBL" id="CM000884">
    <property type="protein sequence ID" value="PNT62224.1"/>
    <property type="molecule type" value="Genomic_DNA"/>
</dbReference>
<evidence type="ECO:0000313" key="7">
    <source>
        <dbReference type="EMBL" id="PNT62224.1"/>
    </source>
</evidence>
<dbReference type="OMA" id="AVTRSHN"/>
<dbReference type="InterPro" id="IPR001611">
    <property type="entry name" value="Leu-rich_rpt"/>
</dbReference>
<dbReference type="SUPFAM" id="SSF101967">
    <property type="entry name" value="Adhesin YadA, collagen-binding domain"/>
    <property type="match status" value="1"/>
</dbReference>
<gene>
    <name evidence="8" type="primary">LOC100842715</name>
    <name evidence="7" type="ORF">BRADI_5g27350v3</name>
</gene>
<evidence type="ECO:0000256" key="2">
    <source>
        <dbReference type="ARBA" id="ARBA00022729"/>
    </source>
</evidence>
<feature type="chain" id="PRO_5003645517" description="Leucine-rich repeat-containing N-terminal plant-type domain-containing protein" evidence="5">
    <location>
        <begin position="22"/>
        <end position="278"/>
    </location>
</feature>
<keyword evidence="3" id="KW-0677">Repeat</keyword>
<dbReference type="Gene3D" id="2.150.10.10">
    <property type="entry name" value="Serralysin-like metalloprotease, C-terminal"/>
    <property type="match status" value="1"/>
</dbReference>
<dbReference type="eggNOG" id="ENOG502QT4D">
    <property type="taxonomic scope" value="Eukaryota"/>
</dbReference>
<evidence type="ECO:0000256" key="5">
    <source>
        <dbReference type="SAM" id="SignalP"/>
    </source>
</evidence>
<dbReference type="EnsemblPlants" id="PNT62224">
    <property type="protein sequence ID" value="PNT62224"/>
    <property type="gene ID" value="BRADI_5g27350v3"/>
</dbReference>
<evidence type="ECO:0000256" key="3">
    <source>
        <dbReference type="ARBA" id="ARBA00022737"/>
    </source>
</evidence>
<dbReference type="Pfam" id="PF00560">
    <property type="entry name" value="LRR_1"/>
    <property type="match status" value="1"/>
</dbReference>
<protein>
    <recommendedName>
        <fullName evidence="6">Leucine-rich repeat-containing N-terminal plant-type domain-containing protein</fullName>
    </recommendedName>
</protein>
<feature type="region of interest" description="Disordered" evidence="4">
    <location>
        <begin position="259"/>
        <end position="278"/>
    </location>
</feature>
<dbReference type="ExpressionAtlas" id="I1J3R8">
    <property type="expression patterns" value="baseline and differential"/>
</dbReference>
<dbReference type="Gramene" id="PNT62224">
    <property type="protein sequence ID" value="PNT62224"/>
    <property type="gene ID" value="BRADI_5g27350v3"/>
</dbReference>
<organism evidence="8">
    <name type="scientific">Brachypodium distachyon</name>
    <name type="common">Purple false brome</name>
    <name type="synonym">Trachynia distachya</name>
    <dbReference type="NCBI Taxonomy" id="15368"/>
    <lineage>
        <taxon>Eukaryota</taxon>
        <taxon>Viridiplantae</taxon>
        <taxon>Streptophyta</taxon>
        <taxon>Embryophyta</taxon>
        <taxon>Tracheophyta</taxon>
        <taxon>Spermatophyta</taxon>
        <taxon>Magnoliopsida</taxon>
        <taxon>Liliopsida</taxon>
        <taxon>Poales</taxon>
        <taxon>Poaceae</taxon>
        <taxon>BOP clade</taxon>
        <taxon>Pooideae</taxon>
        <taxon>Stipodae</taxon>
        <taxon>Brachypodieae</taxon>
        <taxon>Brachypodium</taxon>
    </lineage>
</organism>
<reference evidence="8" key="3">
    <citation type="submission" date="2018-08" db="UniProtKB">
        <authorList>
            <consortium name="EnsemblPlants"/>
        </authorList>
    </citation>
    <scope>IDENTIFICATION</scope>
    <source>
        <strain evidence="8">cv. Bd21</strain>
    </source>
</reference>
<dbReference type="Proteomes" id="UP000008810">
    <property type="component" value="Chromosome 5"/>
</dbReference>
<feature type="region of interest" description="Disordered" evidence="4">
    <location>
        <begin position="156"/>
        <end position="179"/>
    </location>
</feature>
<dbReference type="InterPro" id="IPR011049">
    <property type="entry name" value="Serralysin-like_metalloprot_C"/>
</dbReference>
<proteinExistence type="predicted"/>
<dbReference type="OrthoDB" id="663674at2759"/>
<accession>I1J3R8</accession>
<dbReference type="InterPro" id="IPR053211">
    <property type="entry name" value="DNA_repair-toleration"/>
</dbReference>
<dbReference type="Pfam" id="PF21300">
    <property type="entry name" value="LbR_Ice_bind"/>
    <property type="match status" value="1"/>
</dbReference>
<keyword evidence="2 5" id="KW-0732">Signal</keyword>
<reference evidence="7" key="2">
    <citation type="submission" date="2017-06" db="EMBL/GenBank/DDBJ databases">
        <title>WGS assembly of Brachypodium distachyon.</title>
        <authorList>
            <consortium name="The International Brachypodium Initiative"/>
            <person name="Lucas S."/>
            <person name="Harmon-Smith M."/>
            <person name="Lail K."/>
            <person name="Tice H."/>
            <person name="Grimwood J."/>
            <person name="Bruce D."/>
            <person name="Barry K."/>
            <person name="Shu S."/>
            <person name="Lindquist E."/>
            <person name="Wang M."/>
            <person name="Pitluck S."/>
            <person name="Vogel J.P."/>
            <person name="Garvin D.F."/>
            <person name="Mockler T.C."/>
            <person name="Schmutz J."/>
            <person name="Rokhsar D."/>
            <person name="Bevan M.W."/>
        </authorList>
    </citation>
    <scope>NUCLEOTIDE SEQUENCE</scope>
    <source>
        <strain evidence="7">Bd21</strain>
    </source>
</reference>
<feature type="compositionally biased region" description="Polar residues" evidence="4">
    <location>
        <begin position="160"/>
        <end position="169"/>
    </location>
</feature>
<sequence>MAKCWLPHLLLALLLPAASMAASCHPDDLRALRGFAGNLSGGAVLLRATWSGASCCGWEGVGCDSASGRVTSLWLPGRGLTGPIQGAASLAGLVRLESLNLADNRLVGTIPSWIGELDRLCYLDLSHNASVYEVAKINPSQRSRGVTVSTNRKTLDEEPNTITGTNNHVRSGKDNALSGNDNTVISGDNNVVTGNHNKILSGSHNAVSGHMHVVSGTYHVVTGNNNAVTRSHNTASGNHNIVSGHHNTVSGDHNTVSGSHNTVSGSNHIVTGNNKVVT</sequence>
<dbReference type="Pfam" id="PF08263">
    <property type="entry name" value="LRRNT_2"/>
    <property type="match status" value="1"/>
</dbReference>
<dbReference type="InterPro" id="IPR032675">
    <property type="entry name" value="LRR_dom_sf"/>
</dbReference>
<dbReference type="InterPro" id="IPR013210">
    <property type="entry name" value="LRR_N_plant-typ"/>
</dbReference>
<reference evidence="7 8" key="1">
    <citation type="journal article" date="2010" name="Nature">
        <title>Genome sequencing and analysis of the model grass Brachypodium distachyon.</title>
        <authorList>
            <consortium name="International Brachypodium Initiative"/>
        </authorList>
    </citation>
    <scope>NUCLEOTIDE SEQUENCE [LARGE SCALE GENOMIC DNA]</scope>
    <source>
        <strain evidence="7 8">Bd21</strain>
    </source>
</reference>
<name>I1J3R8_BRADI</name>
<dbReference type="PROSITE" id="PS51257">
    <property type="entry name" value="PROKAR_LIPOPROTEIN"/>
    <property type="match status" value="1"/>
</dbReference>
<dbReference type="Gene3D" id="3.80.10.10">
    <property type="entry name" value="Ribonuclease Inhibitor"/>
    <property type="match status" value="1"/>
</dbReference>
<feature type="signal peptide" evidence="5">
    <location>
        <begin position="1"/>
        <end position="21"/>
    </location>
</feature>
<evidence type="ECO:0000313" key="9">
    <source>
        <dbReference type="Proteomes" id="UP000008810"/>
    </source>
</evidence>
<dbReference type="PANTHER" id="PTHR48060:SF21">
    <property type="entry name" value="L DOMAIN-LIKE PROTEIN"/>
    <property type="match status" value="1"/>
</dbReference>
<dbReference type="HOGENOM" id="CLU_084892_0_0_1"/>
<dbReference type="SUPFAM" id="SSF52058">
    <property type="entry name" value="L domain-like"/>
    <property type="match status" value="1"/>
</dbReference>
<dbReference type="GeneID" id="100842715"/>
<feature type="domain" description="Leucine-rich repeat-containing N-terminal plant-type" evidence="6">
    <location>
        <begin position="25"/>
        <end position="64"/>
    </location>
</feature>
<keyword evidence="1" id="KW-0433">Leucine-rich repeat</keyword>